<dbReference type="EMBL" id="CP060007">
    <property type="protein sequence ID" value="QNA46569.1"/>
    <property type="molecule type" value="Genomic_DNA"/>
</dbReference>
<protein>
    <submittedName>
        <fullName evidence="3">Outer membrane beta-barrel protein</fullName>
    </submittedName>
</protein>
<feature type="signal peptide" evidence="1">
    <location>
        <begin position="1"/>
        <end position="22"/>
    </location>
</feature>
<dbReference type="Proteomes" id="UP000515344">
    <property type="component" value="Chromosome"/>
</dbReference>
<reference evidence="4" key="1">
    <citation type="submission" date="2020-08" db="EMBL/GenBank/DDBJ databases">
        <title>Lacibacter sp. S13-6-6 genome sequencing.</title>
        <authorList>
            <person name="Jin L."/>
        </authorList>
    </citation>
    <scope>NUCLEOTIDE SEQUENCE [LARGE SCALE GENOMIC DNA]</scope>
    <source>
        <strain evidence="4">S13-6-6</strain>
    </source>
</reference>
<keyword evidence="4" id="KW-1185">Reference proteome</keyword>
<name>A0A7G5XM66_9BACT</name>
<evidence type="ECO:0000313" key="4">
    <source>
        <dbReference type="Proteomes" id="UP000515344"/>
    </source>
</evidence>
<keyword evidence="1" id="KW-0732">Signal</keyword>
<feature type="domain" description="Outer membrane protein beta-barrel" evidence="2">
    <location>
        <begin position="763"/>
        <end position="913"/>
    </location>
</feature>
<dbReference type="InterPro" id="IPR008969">
    <property type="entry name" value="CarboxyPept-like_regulatory"/>
</dbReference>
<sequence length="924" mass="105135">MQSPKLLLFISICLFSSFQSFSQQNKISGYITDTSSGKRLSQAVVSLIRTQDSILSKFTRTNDEGFFELKNIPQGKYIFMISYPGYAEYVDEVDINGDVTLNKMVTIIPRSKLLEEIIIQQKVSAIRIKGDTTEYKADSFKVDANSNVQELLKRLPGLQVNSKGEITAQGQKVEKILVDGEEFFSDDPAVVTQNLRANIVDKVQVFDKKSEQAEFTGVDDGQKTKTINLELKDDKKKGYFGKIEAGSDFDNYRTGKAMINSFKKKQKIAAYVTHNNTSFEGLNWNEQRNFGSSSNQNMEIMEDGGMMIWSDGGDDFARGQGLPVATTGGLSYINKWNKDKNSINGSYQFNDQTVTGRNGSITQSILENSSFTNTTSEIFNTYRRRNKLNALYDWTIDSSSSLKLKANGSLVTGQRDNEFTGESFGDDGQLINEQTRRTATETENRDFTSELSFRKRLKKAGRTISYTGNYSNNTRVGDGFLFSNNKFYENGLMVNEDDVDQKKTNNERQQTIQNSIIYTEPLSKTWNLELTYKNNFSRNNAERNTFERPTLIDSYKNIVDTLSNHFLFRTTDHNGGVSFRYNGKKIVASFGTAVGRTNFNLEELNKGEVRSIAFTNLLPRASIRFTPKKQKSFTLSYNGSTQNPTLQQINPIIDNIDPLNITIGNPDLKQAFRHNFSLNMNDYKIIKSRNFYLSGNFSFVNNAITNSNTLNILTGERTNKTINTNGNYNGNVWTMYGFEVFKGVNLHFNASGNVSRFVNEVNNTRNVSDNYSIGAGFGMGKWSDKWLNFNVNVEPRYNNSRSSINKGVVTKYWSVNAYPYIETKFKKQKLYFNLNGELNFYQKTSAFASQRNVFLLNSSIRRTFSKTDAFEVKLSVNDLLNQNLGIRRNITSNFISENTFQNIRRFWLLSFTWNFTKNGSPSNF</sequence>
<dbReference type="InterPro" id="IPR041700">
    <property type="entry name" value="OMP_b-brl_3"/>
</dbReference>
<dbReference type="Gene3D" id="2.60.40.1120">
    <property type="entry name" value="Carboxypeptidase-like, regulatory domain"/>
    <property type="match status" value="1"/>
</dbReference>
<dbReference type="RefSeq" id="WP_182806461.1">
    <property type="nucleotide sequence ID" value="NZ_CP060007.1"/>
</dbReference>
<evidence type="ECO:0000259" key="2">
    <source>
        <dbReference type="Pfam" id="PF14905"/>
    </source>
</evidence>
<evidence type="ECO:0000313" key="3">
    <source>
        <dbReference type="EMBL" id="QNA46569.1"/>
    </source>
</evidence>
<dbReference type="Pfam" id="PF14905">
    <property type="entry name" value="OMP_b-brl_3"/>
    <property type="match status" value="2"/>
</dbReference>
<dbReference type="SUPFAM" id="SSF49464">
    <property type="entry name" value="Carboxypeptidase regulatory domain-like"/>
    <property type="match status" value="1"/>
</dbReference>
<feature type="chain" id="PRO_5028962806" evidence="1">
    <location>
        <begin position="23"/>
        <end position="924"/>
    </location>
</feature>
<gene>
    <name evidence="3" type="ORF">H4075_10485</name>
</gene>
<dbReference type="KEGG" id="lacs:H4075_10485"/>
<evidence type="ECO:0000256" key="1">
    <source>
        <dbReference type="SAM" id="SignalP"/>
    </source>
</evidence>
<proteinExistence type="predicted"/>
<feature type="domain" description="Outer membrane protein beta-barrel" evidence="2">
    <location>
        <begin position="456"/>
        <end position="762"/>
    </location>
</feature>
<dbReference type="SUPFAM" id="SSF56935">
    <property type="entry name" value="Porins"/>
    <property type="match status" value="1"/>
</dbReference>
<dbReference type="Pfam" id="PF13620">
    <property type="entry name" value="CarboxypepD_reg"/>
    <property type="match status" value="1"/>
</dbReference>
<accession>A0A7G5XM66</accession>
<dbReference type="AlphaFoldDB" id="A0A7G5XM66"/>
<organism evidence="3 4">
    <name type="scientific">Lacibacter sediminis</name>
    <dbReference type="NCBI Taxonomy" id="2760713"/>
    <lineage>
        <taxon>Bacteria</taxon>
        <taxon>Pseudomonadati</taxon>
        <taxon>Bacteroidota</taxon>
        <taxon>Chitinophagia</taxon>
        <taxon>Chitinophagales</taxon>
        <taxon>Chitinophagaceae</taxon>
        <taxon>Lacibacter</taxon>
    </lineage>
</organism>